<dbReference type="InterPro" id="IPR025723">
    <property type="entry name" value="ArsA/GET3_ATPase-like"/>
</dbReference>
<keyword evidence="3" id="KW-0067">ATP-binding</keyword>
<evidence type="ECO:0000259" key="9">
    <source>
        <dbReference type="Pfam" id="PF02374"/>
    </source>
</evidence>
<dbReference type="Pfam" id="PF02374">
    <property type="entry name" value="ArsA_ATPase"/>
    <property type="match status" value="1"/>
</dbReference>
<protein>
    <recommendedName>
        <fullName evidence="8">arsenite-transporting ATPase</fullName>
        <ecNumber evidence="8">7.3.2.7</ecNumber>
    </recommendedName>
</protein>
<dbReference type="PANTHER" id="PTHR10803">
    <property type="entry name" value="ARSENICAL PUMP-DRIVING ATPASE ARSENITE-TRANSLOCATING ATPASE"/>
    <property type="match status" value="1"/>
</dbReference>
<evidence type="ECO:0000259" key="10">
    <source>
        <dbReference type="Pfam" id="PF17886"/>
    </source>
</evidence>
<keyword evidence="2" id="KW-0547">Nucleotide-binding</keyword>
<dbReference type="EC" id="7.3.2.7" evidence="8"/>
<dbReference type="Proteomes" id="UP000004925">
    <property type="component" value="Unassembled WGS sequence"/>
</dbReference>
<dbReference type="GO" id="GO:0015446">
    <property type="term" value="F:ATPase-coupled arsenite transmembrane transporter activity"/>
    <property type="evidence" value="ECO:0007669"/>
    <property type="project" value="UniProtKB-EC"/>
</dbReference>
<accession>A0A0M1VV16</accession>
<feature type="domain" description="ArsA HSP20-like" evidence="10">
    <location>
        <begin position="323"/>
        <end position="385"/>
    </location>
</feature>
<dbReference type="HOGENOM" id="CLU_040761_1_0_0"/>
<evidence type="ECO:0000256" key="2">
    <source>
        <dbReference type="ARBA" id="ARBA00022741"/>
    </source>
</evidence>
<evidence type="ECO:0000256" key="5">
    <source>
        <dbReference type="ARBA" id="ARBA00022967"/>
    </source>
</evidence>
<dbReference type="InterPro" id="IPR027417">
    <property type="entry name" value="P-loop_NTPase"/>
</dbReference>
<dbReference type="Pfam" id="PF17886">
    <property type="entry name" value="ArsA_HSP20"/>
    <property type="match status" value="1"/>
</dbReference>
<comment type="function">
    <text evidence="7">Anion-transporting ATPase. Catalyzes the extrusion of arsenite.</text>
</comment>
<evidence type="ECO:0000256" key="3">
    <source>
        <dbReference type="ARBA" id="ARBA00022840"/>
    </source>
</evidence>
<sequence length="388" mass="44795">MRILIYTGKGGVGKTSIAAATALFLANLGKKVILISTDQAHSLGDVLDKKLNGKISQVFQNLDVVEIDTIEESQKVWRNLQDYLKQIISAKANNGIEIDEALLFPGLEEIFSLLKILDIYEANRYDVMVVDCAPTGQSLSMLTYSEKLNILADTILPMVQSINSIFGSFISKKTSVPKPRDIVFEEFKNLVKRLTKLYEIFHERESTSIRIVTTPEQIVLEEARRNYTWLQLYNFNVDAVYMNKLYPKEAMEGYFEDWKNIQKDNIHLAEESFFEQKLFKLELQSEEIHGKDSLEKIAEILYKNINPAEIFCQTESFQIEEVNGTRILIINLPFAKEENISVIKEKYDIIISLLNETRRFHLPDKLKTRKISEYSYKNGELKISMDYE</sequence>
<comment type="caution">
    <text evidence="11">The sequence shown here is derived from an EMBL/GenBank/DDBJ whole genome shotgun (WGS) entry which is preliminary data.</text>
</comment>
<evidence type="ECO:0000256" key="4">
    <source>
        <dbReference type="ARBA" id="ARBA00022849"/>
    </source>
</evidence>
<dbReference type="RefSeq" id="WP_008803136.1">
    <property type="nucleotide sequence ID" value="NZ_KQ235737.1"/>
</dbReference>
<keyword evidence="4" id="KW-0059">Arsenical resistance</keyword>
<organism evidence="11 12">
    <name type="scientific">Fusobacterium vincentii 4_1_13</name>
    <dbReference type="NCBI Taxonomy" id="469606"/>
    <lineage>
        <taxon>Bacteria</taxon>
        <taxon>Fusobacteriati</taxon>
        <taxon>Fusobacteriota</taxon>
        <taxon>Fusobacteriia</taxon>
        <taxon>Fusobacteriales</taxon>
        <taxon>Fusobacteriaceae</taxon>
        <taxon>Fusobacterium</taxon>
    </lineage>
</organism>
<evidence type="ECO:0000313" key="12">
    <source>
        <dbReference type="Proteomes" id="UP000004925"/>
    </source>
</evidence>
<dbReference type="SUPFAM" id="SSF52540">
    <property type="entry name" value="P-loop containing nucleoside triphosphate hydrolases"/>
    <property type="match status" value="1"/>
</dbReference>
<dbReference type="Gene3D" id="2.60.40.790">
    <property type="match status" value="1"/>
</dbReference>
<dbReference type="Gene3D" id="3.40.50.300">
    <property type="entry name" value="P-loop containing nucleotide triphosphate hydrolases"/>
    <property type="match status" value="1"/>
</dbReference>
<keyword evidence="5" id="KW-1278">Translocase</keyword>
<proteinExistence type="inferred from homology"/>
<comment type="similarity">
    <text evidence="1">Belongs to the arsA ATPase family.</text>
</comment>
<evidence type="ECO:0000256" key="8">
    <source>
        <dbReference type="ARBA" id="ARBA00066752"/>
    </source>
</evidence>
<evidence type="ECO:0000256" key="1">
    <source>
        <dbReference type="ARBA" id="ARBA00011040"/>
    </source>
</evidence>
<evidence type="ECO:0000256" key="6">
    <source>
        <dbReference type="ARBA" id="ARBA00052296"/>
    </source>
</evidence>
<dbReference type="PANTHER" id="PTHR10803:SF3">
    <property type="entry name" value="ATPASE GET3"/>
    <property type="match status" value="1"/>
</dbReference>
<comment type="catalytic activity">
    <reaction evidence="6">
        <text>arsenite(in) + ATP + H2O = arsenite(out) + ADP + phosphate + H(+)</text>
        <dbReference type="Rhea" id="RHEA:11348"/>
        <dbReference type="ChEBI" id="CHEBI:15377"/>
        <dbReference type="ChEBI" id="CHEBI:15378"/>
        <dbReference type="ChEBI" id="CHEBI:29242"/>
        <dbReference type="ChEBI" id="CHEBI:30616"/>
        <dbReference type="ChEBI" id="CHEBI:43474"/>
        <dbReference type="ChEBI" id="CHEBI:456216"/>
        <dbReference type="EC" id="7.3.2.7"/>
    </reaction>
</comment>
<dbReference type="FunFam" id="3.40.50.300:FF:001801">
    <property type="entry name" value="Putative arsenical pump-driving ATPase"/>
    <property type="match status" value="1"/>
</dbReference>
<dbReference type="GO" id="GO:0016887">
    <property type="term" value="F:ATP hydrolysis activity"/>
    <property type="evidence" value="ECO:0007669"/>
    <property type="project" value="InterPro"/>
</dbReference>
<dbReference type="CDD" id="cd02035">
    <property type="entry name" value="ArsA"/>
    <property type="match status" value="1"/>
</dbReference>
<evidence type="ECO:0000313" key="11">
    <source>
        <dbReference type="EMBL" id="EEO40498.1"/>
    </source>
</evidence>
<gene>
    <name evidence="11" type="ORF">FSCG_01211</name>
</gene>
<dbReference type="NCBIfam" id="TIGR00345">
    <property type="entry name" value="GET3_arsA_TRC40"/>
    <property type="match status" value="1"/>
</dbReference>
<reference evidence="11 12" key="1">
    <citation type="submission" date="2011-10" db="EMBL/GenBank/DDBJ databases">
        <title>The Genome Sequence of Fusobacterium sp. 4_1_13.</title>
        <authorList>
            <consortium name="The Broad Institute Genome Sequencing Platform"/>
            <person name="Earl A."/>
            <person name="Ward D."/>
            <person name="Feldgarden M."/>
            <person name="Gevers D."/>
            <person name="Strauss J."/>
            <person name="Ambrose C."/>
            <person name="Allen-Vercoe E."/>
            <person name="Young S.K."/>
            <person name="Zeng Q."/>
            <person name="Gargeya S."/>
            <person name="Fitzgerald M."/>
            <person name="Haas B."/>
            <person name="Abouelleil A."/>
            <person name="Alvarado L."/>
            <person name="Arachchi H.M."/>
            <person name="Berlin A."/>
            <person name="Brown A."/>
            <person name="Chapman S.B."/>
            <person name="Chen Z."/>
            <person name="Dunbar C."/>
            <person name="Freedman E."/>
            <person name="Gearin G."/>
            <person name="Goldberg J."/>
            <person name="Griggs A."/>
            <person name="Gujja S."/>
            <person name="Heiman D."/>
            <person name="Howarth C."/>
            <person name="Larson L."/>
            <person name="Lui A."/>
            <person name="MacDonald P.J."/>
            <person name="Montmayeur A."/>
            <person name="Murphy C."/>
            <person name="Neiman D."/>
            <person name="Pearson M."/>
            <person name="Priest M."/>
            <person name="Roberts A."/>
            <person name="Saif S."/>
            <person name="Shea T."/>
            <person name="Shenoy N."/>
            <person name="Sisk P."/>
            <person name="Stolte C."/>
            <person name="Sykes S."/>
            <person name="Wortman J."/>
            <person name="Nusbaum C."/>
            <person name="Birren B."/>
        </authorList>
    </citation>
    <scope>NUCLEOTIDE SEQUENCE [LARGE SCALE GENOMIC DNA]</scope>
    <source>
        <strain evidence="11 12">4_1_13</strain>
    </source>
</reference>
<evidence type="ECO:0000256" key="7">
    <source>
        <dbReference type="ARBA" id="ARBA00059736"/>
    </source>
</evidence>
<dbReference type="GO" id="GO:0005524">
    <property type="term" value="F:ATP binding"/>
    <property type="evidence" value="ECO:0007669"/>
    <property type="project" value="UniProtKB-KW"/>
</dbReference>
<feature type="domain" description="ArsA/GET3 Anion-transporting ATPase-like" evidence="9">
    <location>
        <begin position="1"/>
        <end position="303"/>
    </location>
</feature>
<dbReference type="eggNOG" id="COG0003">
    <property type="taxonomic scope" value="Bacteria"/>
</dbReference>
<dbReference type="AlphaFoldDB" id="A0A0M1VV16"/>
<dbReference type="InterPro" id="IPR008978">
    <property type="entry name" value="HSP20-like_chaperone"/>
</dbReference>
<name>A0A0M1VV16_FUSVC</name>
<dbReference type="InterPro" id="IPR040612">
    <property type="entry name" value="ArsA_HSP20-like"/>
</dbReference>
<dbReference type="InterPro" id="IPR016300">
    <property type="entry name" value="ATPase_ArsA/GET3"/>
</dbReference>
<dbReference type="EMBL" id="ACDE02000019">
    <property type="protein sequence ID" value="EEO40498.1"/>
    <property type="molecule type" value="Genomic_DNA"/>
</dbReference>